<evidence type="ECO:0000256" key="2">
    <source>
        <dbReference type="ARBA" id="ARBA00022598"/>
    </source>
</evidence>
<keyword evidence="2 10" id="KW-0436">Ligase</keyword>
<evidence type="ECO:0000256" key="10">
    <source>
        <dbReference type="HAMAP-Rule" id="MF_02019"/>
    </source>
</evidence>
<keyword evidence="16" id="KW-1185">Reference proteome</keyword>
<feature type="domain" description="Mur ligase C-terminal" evidence="13">
    <location>
        <begin position="325"/>
        <end position="451"/>
    </location>
</feature>
<dbReference type="GO" id="GO:0005737">
    <property type="term" value="C:cytoplasm"/>
    <property type="evidence" value="ECO:0007669"/>
    <property type="project" value="UniProtKB-SubCell"/>
</dbReference>
<dbReference type="SUPFAM" id="SSF63418">
    <property type="entry name" value="MurE/MurF N-terminal domain"/>
    <property type="match status" value="1"/>
</dbReference>
<dbReference type="InterPro" id="IPR005863">
    <property type="entry name" value="UDP-N-AcMur_synth"/>
</dbReference>
<dbReference type="Gene3D" id="3.40.1390.10">
    <property type="entry name" value="MurE/MurF, N-terminal domain"/>
    <property type="match status" value="1"/>
</dbReference>
<keyword evidence="9 10" id="KW-0961">Cell wall biogenesis/degradation</keyword>
<evidence type="ECO:0000313" key="15">
    <source>
        <dbReference type="EMBL" id="SES48827.1"/>
    </source>
</evidence>
<keyword evidence="8 10" id="KW-0131">Cell cycle</keyword>
<keyword evidence="4 10" id="KW-0547">Nucleotide-binding</keyword>
<dbReference type="InterPro" id="IPR004101">
    <property type="entry name" value="Mur_ligase_C"/>
</dbReference>
<dbReference type="Gene3D" id="3.90.190.20">
    <property type="entry name" value="Mur ligase, C-terminal domain"/>
    <property type="match status" value="1"/>
</dbReference>
<keyword evidence="7 10" id="KW-0573">Peptidoglycan synthesis</keyword>
<comment type="catalytic activity">
    <reaction evidence="10 11">
        <text>D-alanyl-D-alanine + UDP-N-acetyl-alpha-D-muramoyl-L-alanyl-gamma-D-glutamyl-meso-2,6-diaminopimelate + ATP = UDP-N-acetyl-alpha-D-muramoyl-L-alanyl-gamma-D-glutamyl-meso-2,6-diaminopimeloyl-D-alanyl-D-alanine + ADP + phosphate + H(+)</text>
        <dbReference type="Rhea" id="RHEA:28374"/>
        <dbReference type="ChEBI" id="CHEBI:15378"/>
        <dbReference type="ChEBI" id="CHEBI:30616"/>
        <dbReference type="ChEBI" id="CHEBI:43474"/>
        <dbReference type="ChEBI" id="CHEBI:57822"/>
        <dbReference type="ChEBI" id="CHEBI:61386"/>
        <dbReference type="ChEBI" id="CHEBI:83905"/>
        <dbReference type="ChEBI" id="CHEBI:456216"/>
        <dbReference type="EC" id="6.3.2.10"/>
    </reaction>
</comment>
<dbReference type="GO" id="GO:0071555">
    <property type="term" value="P:cell wall organization"/>
    <property type="evidence" value="ECO:0007669"/>
    <property type="project" value="UniProtKB-KW"/>
</dbReference>
<evidence type="ECO:0000256" key="7">
    <source>
        <dbReference type="ARBA" id="ARBA00022984"/>
    </source>
</evidence>
<dbReference type="Proteomes" id="UP000199019">
    <property type="component" value="Unassembled WGS sequence"/>
</dbReference>
<evidence type="ECO:0000256" key="4">
    <source>
        <dbReference type="ARBA" id="ARBA00022741"/>
    </source>
</evidence>
<dbReference type="GO" id="GO:0047480">
    <property type="term" value="F:UDP-N-acetylmuramoyl-tripeptide-D-alanyl-D-alanine ligase activity"/>
    <property type="evidence" value="ECO:0007669"/>
    <property type="project" value="UniProtKB-UniRule"/>
</dbReference>
<keyword evidence="5 10" id="KW-0067">ATP-binding</keyword>
<feature type="domain" description="Mur ligase central" evidence="14">
    <location>
        <begin position="112"/>
        <end position="301"/>
    </location>
</feature>
<dbReference type="InterPro" id="IPR013221">
    <property type="entry name" value="Mur_ligase_cen"/>
</dbReference>
<name>A0A1H9XSX9_9MICO</name>
<proteinExistence type="inferred from homology"/>
<evidence type="ECO:0000259" key="13">
    <source>
        <dbReference type="Pfam" id="PF02875"/>
    </source>
</evidence>
<evidence type="ECO:0000256" key="5">
    <source>
        <dbReference type="ARBA" id="ARBA00022840"/>
    </source>
</evidence>
<dbReference type="Pfam" id="PF01225">
    <property type="entry name" value="Mur_ligase"/>
    <property type="match status" value="1"/>
</dbReference>
<dbReference type="EC" id="6.3.2.10" evidence="10 11"/>
<evidence type="ECO:0000259" key="12">
    <source>
        <dbReference type="Pfam" id="PF01225"/>
    </source>
</evidence>
<protein>
    <recommendedName>
        <fullName evidence="10 11">UDP-N-acetylmuramoyl-tripeptide--D-alanyl-D-alanine ligase</fullName>
        <ecNumber evidence="10 11">6.3.2.10</ecNumber>
    </recommendedName>
    <alternativeName>
        <fullName evidence="10">D-alanyl-D-alanine-adding enzyme</fullName>
    </alternativeName>
</protein>
<keyword evidence="1 10" id="KW-0963">Cytoplasm</keyword>
<evidence type="ECO:0000256" key="1">
    <source>
        <dbReference type="ARBA" id="ARBA00022490"/>
    </source>
</evidence>
<dbReference type="GO" id="GO:0005524">
    <property type="term" value="F:ATP binding"/>
    <property type="evidence" value="ECO:0007669"/>
    <property type="project" value="UniProtKB-UniRule"/>
</dbReference>
<evidence type="ECO:0000313" key="16">
    <source>
        <dbReference type="Proteomes" id="UP000199019"/>
    </source>
</evidence>
<comment type="function">
    <text evidence="10 11">Involved in cell wall formation. Catalyzes the final step in the synthesis of UDP-N-acetylmuramoyl-pentapeptide, the precursor of murein.</text>
</comment>
<dbReference type="UniPathway" id="UPA00219"/>
<reference evidence="16" key="1">
    <citation type="submission" date="2016-10" db="EMBL/GenBank/DDBJ databases">
        <authorList>
            <person name="Varghese N."/>
            <person name="Submissions S."/>
        </authorList>
    </citation>
    <scope>NUCLEOTIDE SEQUENCE [LARGE SCALE GENOMIC DNA]</scope>
    <source>
        <strain evidence="16">CGMCC 1.6963</strain>
    </source>
</reference>
<dbReference type="PANTHER" id="PTHR43024:SF1">
    <property type="entry name" value="UDP-N-ACETYLMURAMOYL-TRIPEPTIDE--D-ALANYL-D-ALANINE LIGASE"/>
    <property type="match status" value="1"/>
</dbReference>
<gene>
    <name evidence="10" type="primary">murF</name>
    <name evidence="15" type="ORF">SAMN05216199_0213</name>
</gene>
<dbReference type="OrthoDB" id="9800958at2"/>
<dbReference type="GO" id="GO:0008766">
    <property type="term" value="F:UDP-N-acetylmuramoylalanyl-D-glutamyl-2,6-diaminopimelate-D-alanyl-D-alanine ligase activity"/>
    <property type="evidence" value="ECO:0007669"/>
    <property type="project" value="RHEA"/>
</dbReference>
<dbReference type="GO" id="GO:0009252">
    <property type="term" value="P:peptidoglycan biosynthetic process"/>
    <property type="evidence" value="ECO:0007669"/>
    <property type="project" value="UniProtKB-UniRule"/>
</dbReference>
<evidence type="ECO:0000256" key="6">
    <source>
        <dbReference type="ARBA" id="ARBA00022960"/>
    </source>
</evidence>
<dbReference type="Pfam" id="PF02875">
    <property type="entry name" value="Mur_ligase_C"/>
    <property type="match status" value="1"/>
</dbReference>
<organism evidence="15 16">
    <name type="scientific">Pedococcus cremeus</name>
    <dbReference type="NCBI Taxonomy" id="587636"/>
    <lineage>
        <taxon>Bacteria</taxon>
        <taxon>Bacillati</taxon>
        <taxon>Actinomycetota</taxon>
        <taxon>Actinomycetes</taxon>
        <taxon>Micrococcales</taxon>
        <taxon>Intrasporangiaceae</taxon>
        <taxon>Pedococcus</taxon>
    </lineage>
</organism>
<dbReference type="GO" id="GO:0008360">
    <property type="term" value="P:regulation of cell shape"/>
    <property type="evidence" value="ECO:0007669"/>
    <property type="project" value="UniProtKB-KW"/>
</dbReference>
<dbReference type="RefSeq" id="WP_091762705.1">
    <property type="nucleotide sequence ID" value="NZ_FOHB01000011.1"/>
</dbReference>
<evidence type="ECO:0000259" key="14">
    <source>
        <dbReference type="Pfam" id="PF08245"/>
    </source>
</evidence>
<dbReference type="AlphaFoldDB" id="A0A1H9XSX9"/>
<dbReference type="SUPFAM" id="SSF53623">
    <property type="entry name" value="MurD-like peptide ligases, catalytic domain"/>
    <property type="match status" value="1"/>
</dbReference>
<dbReference type="STRING" id="587636.SAMN05216199_0213"/>
<dbReference type="GO" id="GO:0051301">
    <property type="term" value="P:cell division"/>
    <property type="evidence" value="ECO:0007669"/>
    <property type="project" value="UniProtKB-KW"/>
</dbReference>
<dbReference type="PANTHER" id="PTHR43024">
    <property type="entry name" value="UDP-N-ACETYLMURAMOYL-TRIPEPTIDE--D-ALANYL-D-ALANINE LIGASE"/>
    <property type="match status" value="1"/>
</dbReference>
<accession>A0A1H9XSX9</accession>
<dbReference type="HAMAP" id="MF_02019">
    <property type="entry name" value="MurF"/>
    <property type="match status" value="1"/>
</dbReference>
<sequence length="471" mass="48506">MIPLTLKEIADLTGGRLHGTDEAGAAALVVDGPVVTDSREAGPGGLYVARVGESMDGHQFVGDARAAGAVAALTTREVEDLPCVVVDDVQEAFAALARGVIAAHGELTVIGITGSSGKTSTKDLLASVLSSAAPTVAPAGSLNSEVGVPLTVCRVTSQTRFLVVEMGARGVGHIEYLTGIARPHIGIVLNVGSAHVGEFGSREAIGRAKSELVAALEPTGLAVLNADDPIVSAMAAATPARVELVGTGPEADLRATDIALDEAGRPSFTVSGRGVDGDVRVTLPLHGEHHVGNALAVIATALECGLPIDAVAASMATATPASRWRMEVTERPDGVTVVNDAYNANPESMRAALKALVAMGHGRRTWAVLGTMLELGDESTTEHDAIGRLAVRLNISRLVVVGETARPMATGAQHEGSWGDEATWVPDADAAYDLLDRELAPGDVVLLKSSRDAGLRWLGDRLAMTKEGNPT</sequence>
<comment type="similarity">
    <text evidence="10">Belongs to the MurCDEF family. MurF subfamily.</text>
</comment>
<feature type="binding site" evidence="10">
    <location>
        <begin position="114"/>
        <end position="120"/>
    </location>
    <ligand>
        <name>ATP</name>
        <dbReference type="ChEBI" id="CHEBI:30616"/>
    </ligand>
</feature>
<evidence type="ECO:0000256" key="11">
    <source>
        <dbReference type="RuleBase" id="RU004136"/>
    </source>
</evidence>
<dbReference type="SUPFAM" id="SSF53244">
    <property type="entry name" value="MurD-like peptide ligases, peptide-binding domain"/>
    <property type="match status" value="1"/>
</dbReference>
<keyword evidence="6 10" id="KW-0133">Cell shape</keyword>
<dbReference type="Gene3D" id="3.40.1190.10">
    <property type="entry name" value="Mur-like, catalytic domain"/>
    <property type="match status" value="1"/>
</dbReference>
<feature type="domain" description="Mur ligase N-terminal catalytic" evidence="12">
    <location>
        <begin position="35"/>
        <end position="78"/>
    </location>
</feature>
<dbReference type="InterPro" id="IPR035911">
    <property type="entry name" value="MurE/MurF_N"/>
</dbReference>
<evidence type="ECO:0000256" key="8">
    <source>
        <dbReference type="ARBA" id="ARBA00023306"/>
    </source>
</evidence>
<evidence type="ECO:0000256" key="9">
    <source>
        <dbReference type="ARBA" id="ARBA00023316"/>
    </source>
</evidence>
<comment type="pathway">
    <text evidence="10 11">Cell wall biogenesis; peptidoglycan biosynthesis.</text>
</comment>
<dbReference type="InterPro" id="IPR036565">
    <property type="entry name" value="Mur-like_cat_sf"/>
</dbReference>
<dbReference type="Pfam" id="PF08245">
    <property type="entry name" value="Mur_ligase_M"/>
    <property type="match status" value="1"/>
</dbReference>
<dbReference type="NCBIfam" id="TIGR01143">
    <property type="entry name" value="murF"/>
    <property type="match status" value="1"/>
</dbReference>
<dbReference type="EMBL" id="FOHB01000011">
    <property type="protein sequence ID" value="SES48827.1"/>
    <property type="molecule type" value="Genomic_DNA"/>
</dbReference>
<dbReference type="InterPro" id="IPR000713">
    <property type="entry name" value="Mur_ligase_N"/>
</dbReference>
<comment type="subcellular location">
    <subcellularLocation>
        <location evidence="10 11">Cytoplasm</location>
    </subcellularLocation>
</comment>
<evidence type="ECO:0000256" key="3">
    <source>
        <dbReference type="ARBA" id="ARBA00022618"/>
    </source>
</evidence>
<keyword evidence="3 10" id="KW-0132">Cell division</keyword>
<dbReference type="InterPro" id="IPR051046">
    <property type="entry name" value="MurCDEF_CellWall_CoF430Synth"/>
</dbReference>
<dbReference type="InterPro" id="IPR036615">
    <property type="entry name" value="Mur_ligase_C_dom_sf"/>
</dbReference>